<comment type="caution">
    <text evidence="3">The sequence shown here is derived from an EMBL/GenBank/DDBJ whole genome shotgun (WGS) entry which is preliminary data.</text>
</comment>
<dbReference type="GO" id="GO:0004519">
    <property type="term" value="F:endonuclease activity"/>
    <property type="evidence" value="ECO:0007669"/>
    <property type="project" value="InterPro"/>
</dbReference>
<keyword evidence="4" id="KW-1185">Reference proteome</keyword>
<dbReference type="STRING" id="1165861.A0A0L0W5X1"/>
<comment type="function">
    <text evidence="1">Mitochondrial DNA endonuclease involved in intron homing.</text>
</comment>
<dbReference type="SUPFAM" id="SSF55608">
    <property type="entry name" value="Homing endonucleases"/>
    <property type="match status" value="1"/>
</dbReference>
<dbReference type="Pfam" id="PF03161">
    <property type="entry name" value="LAGLIDADG_2"/>
    <property type="match status" value="1"/>
</dbReference>
<feature type="domain" description="Homing endonuclease LAGLIDADG" evidence="2">
    <location>
        <begin position="3"/>
        <end position="170"/>
    </location>
</feature>
<proteinExistence type="predicted"/>
<evidence type="ECO:0000256" key="1">
    <source>
        <dbReference type="ARBA" id="ARBA00002670"/>
    </source>
</evidence>
<dbReference type="EMBL" id="AJIL01000001">
    <property type="protein sequence ID" value="KNF06914.1"/>
    <property type="molecule type" value="Genomic_DNA"/>
</dbReference>
<protein>
    <submittedName>
        <fullName evidence="3">LAGLIDADG 2</fullName>
    </submittedName>
</protein>
<organism evidence="3 4">
    <name type="scientific">Puccinia striiformis f. sp. tritici PST-78</name>
    <dbReference type="NCBI Taxonomy" id="1165861"/>
    <lineage>
        <taxon>Eukaryota</taxon>
        <taxon>Fungi</taxon>
        <taxon>Dikarya</taxon>
        <taxon>Basidiomycota</taxon>
        <taxon>Pucciniomycotina</taxon>
        <taxon>Pucciniomycetes</taxon>
        <taxon>Pucciniales</taxon>
        <taxon>Pucciniaceae</taxon>
        <taxon>Puccinia</taxon>
    </lineage>
</organism>
<reference evidence="4" key="1">
    <citation type="submission" date="2014-03" db="EMBL/GenBank/DDBJ databases">
        <title>The Genome Sequence of Puccinia striiformis f. sp. tritici PST-78.</title>
        <authorList>
            <consortium name="The Broad Institute Genome Sequencing Platform"/>
            <person name="Cuomo C."/>
            <person name="Hulbert S."/>
            <person name="Chen X."/>
            <person name="Walker B."/>
            <person name="Young S.K."/>
            <person name="Zeng Q."/>
            <person name="Gargeya S."/>
            <person name="Fitzgerald M."/>
            <person name="Haas B."/>
            <person name="Abouelleil A."/>
            <person name="Alvarado L."/>
            <person name="Arachchi H.M."/>
            <person name="Berlin A.M."/>
            <person name="Chapman S.B."/>
            <person name="Goldberg J."/>
            <person name="Griggs A."/>
            <person name="Gujja S."/>
            <person name="Hansen M."/>
            <person name="Howarth C."/>
            <person name="Imamovic A."/>
            <person name="Larimer J."/>
            <person name="McCowan C."/>
            <person name="Montmayeur A."/>
            <person name="Murphy C."/>
            <person name="Neiman D."/>
            <person name="Pearson M."/>
            <person name="Priest M."/>
            <person name="Roberts A."/>
            <person name="Saif S."/>
            <person name="Shea T."/>
            <person name="Sisk P."/>
            <person name="Sykes S."/>
            <person name="Wortman J."/>
            <person name="Nusbaum C."/>
            <person name="Birren B."/>
        </authorList>
    </citation>
    <scope>NUCLEOTIDE SEQUENCE [LARGE SCALE GENOMIC DNA]</scope>
    <source>
        <strain evidence="4">race PST-78</strain>
    </source>
</reference>
<dbReference type="Proteomes" id="UP000054564">
    <property type="component" value="Unassembled WGS sequence"/>
</dbReference>
<dbReference type="AlphaFoldDB" id="A0A0L0W5X1"/>
<accession>A0A0L0W5X1</accession>
<dbReference type="InterPro" id="IPR004860">
    <property type="entry name" value="LAGLIDADG_dom"/>
</dbReference>
<dbReference type="InterPro" id="IPR027434">
    <property type="entry name" value="Homing_endonucl"/>
</dbReference>
<geneLocation type="mitochondrion" evidence="3"/>
<gene>
    <name evidence="3" type="ORF">PSTG_40011</name>
</gene>
<evidence type="ECO:0000259" key="2">
    <source>
        <dbReference type="Pfam" id="PF03161"/>
    </source>
</evidence>
<sequence length="195" mass="22311">MMSIFNGVLLGESQAERRRSGQGVRLSMSQESHHGEYLLWLHAQINNRGYCNPVPPKIQTRLCTGGKRRYMFRFHTFTYSSLSSLYSAWYTNNIKHIPKNIAEYITPLALAIWVIGDGVRVGKGLSLSTNSFTYQDCTRLTQVLYDLYNVKSSVESGPRRYKINIWAESMFDLRSVVRPHMVSSILYKLGESSTV</sequence>
<name>A0A0L0W5X1_9BASI</name>
<evidence type="ECO:0000313" key="4">
    <source>
        <dbReference type="Proteomes" id="UP000054564"/>
    </source>
</evidence>
<dbReference type="Gene3D" id="3.10.28.10">
    <property type="entry name" value="Homing endonucleases"/>
    <property type="match status" value="2"/>
</dbReference>
<evidence type="ECO:0000313" key="3">
    <source>
        <dbReference type="EMBL" id="KNF06914.1"/>
    </source>
</evidence>
<keyword evidence="3" id="KW-0496">Mitochondrion</keyword>